<dbReference type="PANTHER" id="PTHR46211">
    <property type="entry name" value="GLYCEROPHOSPHORYL DIESTER PHOSPHODIESTERASE"/>
    <property type="match status" value="1"/>
</dbReference>
<dbReference type="RefSeq" id="WP_171137009.1">
    <property type="nucleotide sequence ID" value="NZ_AP024894.1"/>
</dbReference>
<name>A0ABU4IND4_9VIBR</name>
<feature type="domain" description="GP-PDE" evidence="2">
    <location>
        <begin position="86"/>
        <end position="378"/>
    </location>
</feature>
<reference evidence="3 4" key="1">
    <citation type="submission" date="2023-11" db="EMBL/GenBank/DDBJ databases">
        <title>Plant-associative lifestyle of Vibrio porteresiae and its evolutionary dynamics.</title>
        <authorList>
            <person name="Rameshkumar N."/>
            <person name="Kirti K."/>
        </authorList>
    </citation>
    <scope>NUCLEOTIDE SEQUENCE [LARGE SCALE GENOMIC DNA]</scope>
    <source>
        <strain evidence="3 4">MSSRF60</strain>
    </source>
</reference>
<dbReference type="SUPFAM" id="SSF51695">
    <property type="entry name" value="PLC-like phosphodiesterases"/>
    <property type="match status" value="1"/>
</dbReference>
<sequence length="486" mass="54590">MMGKRIIKLLCAASLMLLAGCANKSVDYSDEVAGLEALPLGAEGRVLKMSHYTPEEVKDIQYALNTRGLYWTAGQTPAYLNSEQCPINVYAHRGHYNYPENSLTSVLMGALGGFDGVEIDVMMTRDGYWVVHHDSISGRATGRRDGKNLRISRVKGKDWNTLVVRDKDGNLTNERAPYAIDVFEQWAKTRLPGQQLNIEIKEDADLVELAQLNRMVVSVLPQGSYFYSSLEFKVLKSMREVNSSVYLGYIWEPDAKSINEVKKVARRAAKSDVLYQKYSRSINWVSDYESRKRSRSKSNKHSAQTVRNALGANSGLHVDIRSFVKASTIYTRSKAAGLARVATYSINGTEYHQSQLQELSRAGRSLPDEVIMDTSKFEFCHRLYPELVSKSSLYQPTTAYGRAIMQLPKDADFTRLEQQRMYLADNHYLTASGKVRLLNSYGLSNASASPETKKTTSQRPEGSLVLIPEDEAFEIEQTSITLEIPN</sequence>
<proteinExistence type="predicted"/>
<dbReference type="Proteomes" id="UP001272325">
    <property type="component" value="Unassembled WGS sequence"/>
</dbReference>
<dbReference type="PANTHER" id="PTHR46211:SF1">
    <property type="entry name" value="GLYCEROPHOSPHODIESTER PHOSPHODIESTERASE, CYTOPLASMIC"/>
    <property type="match status" value="1"/>
</dbReference>
<dbReference type="PROSITE" id="PS51257">
    <property type="entry name" value="PROKAR_LIPOPROTEIN"/>
    <property type="match status" value="1"/>
</dbReference>
<evidence type="ECO:0000313" key="3">
    <source>
        <dbReference type="EMBL" id="MDW6019594.1"/>
    </source>
</evidence>
<keyword evidence="1" id="KW-0732">Signal</keyword>
<organism evidence="3 4">
    <name type="scientific">Vibrio plantisponsor</name>
    <dbReference type="NCBI Taxonomy" id="664643"/>
    <lineage>
        <taxon>Bacteria</taxon>
        <taxon>Pseudomonadati</taxon>
        <taxon>Pseudomonadota</taxon>
        <taxon>Gammaproteobacteria</taxon>
        <taxon>Vibrionales</taxon>
        <taxon>Vibrionaceae</taxon>
        <taxon>Vibrio</taxon>
    </lineage>
</organism>
<feature type="chain" id="PRO_5046433121" evidence="1">
    <location>
        <begin position="25"/>
        <end position="486"/>
    </location>
</feature>
<dbReference type="InterPro" id="IPR017946">
    <property type="entry name" value="PLC-like_Pdiesterase_TIM-brl"/>
</dbReference>
<evidence type="ECO:0000256" key="1">
    <source>
        <dbReference type="SAM" id="SignalP"/>
    </source>
</evidence>
<dbReference type="EMBL" id="JAWRCN010000002">
    <property type="protein sequence ID" value="MDW6019594.1"/>
    <property type="molecule type" value="Genomic_DNA"/>
</dbReference>
<dbReference type="InterPro" id="IPR030395">
    <property type="entry name" value="GP_PDE_dom"/>
</dbReference>
<evidence type="ECO:0000259" key="2">
    <source>
        <dbReference type="PROSITE" id="PS51704"/>
    </source>
</evidence>
<dbReference type="PROSITE" id="PS51704">
    <property type="entry name" value="GP_PDE"/>
    <property type="match status" value="1"/>
</dbReference>
<dbReference type="Gene3D" id="3.20.20.190">
    <property type="entry name" value="Phosphatidylinositol (PI) phosphodiesterase"/>
    <property type="match status" value="1"/>
</dbReference>
<keyword evidence="4" id="KW-1185">Reference proteome</keyword>
<feature type="signal peptide" evidence="1">
    <location>
        <begin position="1"/>
        <end position="24"/>
    </location>
</feature>
<evidence type="ECO:0000313" key="4">
    <source>
        <dbReference type="Proteomes" id="UP001272325"/>
    </source>
</evidence>
<accession>A0ABU4IND4</accession>
<comment type="caution">
    <text evidence="3">The sequence shown here is derived from an EMBL/GenBank/DDBJ whole genome shotgun (WGS) entry which is preliminary data.</text>
</comment>
<protein>
    <submittedName>
        <fullName evidence="3">Glycerophosphodiester phosphodiesterase</fullName>
    </submittedName>
</protein>
<dbReference type="Pfam" id="PF03009">
    <property type="entry name" value="GDPD"/>
    <property type="match status" value="1"/>
</dbReference>
<gene>
    <name evidence="3" type="ORF">SBW85_17990</name>
</gene>